<keyword evidence="4" id="KW-1185">Reference proteome</keyword>
<sequence>MMPHVPAHETAPLSPAQKATAADLIEAALKIPAIRPEPPKSYRDPTPPQPTGAQPVKQDDRRIVPEWAVGVAVSGIGIGVMSIGVGLGAKLFFESVTTEGVIVISLIISAPLLLISAAGAALSKVKKATPDVTNNFHGTVSIKNDNRTAVQNTNKAFSFNRTRIEEAQ</sequence>
<proteinExistence type="predicted"/>
<dbReference type="EMBL" id="VBZC01000012">
    <property type="protein sequence ID" value="TLS45719.1"/>
    <property type="molecule type" value="Genomic_DNA"/>
</dbReference>
<reference evidence="3 4" key="1">
    <citation type="submission" date="2019-05" db="EMBL/GenBank/DDBJ databases">
        <title>Streptomyces sp. NEAU-C151, a novel actinomycete isolated from soil.</title>
        <authorList>
            <person name="Han L."/>
            <person name="Jiang H."/>
        </authorList>
    </citation>
    <scope>NUCLEOTIDE SEQUENCE [LARGE SCALE GENOMIC DNA]</scope>
    <source>
        <strain evidence="3 4">NEAU-C151</strain>
    </source>
</reference>
<dbReference type="RefSeq" id="WP_138045310.1">
    <property type="nucleotide sequence ID" value="NZ_VBZC01000012.1"/>
</dbReference>
<dbReference type="Proteomes" id="UP000305906">
    <property type="component" value="Unassembled WGS sequence"/>
</dbReference>
<name>A0A5R9FSU2_9ACTN</name>
<evidence type="ECO:0000256" key="2">
    <source>
        <dbReference type="SAM" id="Phobius"/>
    </source>
</evidence>
<evidence type="ECO:0000313" key="3">
    <source>
        <dbReference type="EMBL" id="TLS45719.1"/>
    </source>
</evidence>
<keyword evidence="2" id="KW-1133">Transmembrane helix</keyword>
<gene>
    <name evidence="3" type="ORF">FE633_13200</name>
</gene>
<feature type="transmembrane region" description="Helical" evidence="2">
    <location>
        <begin position="101"/>
        <end position="122"/>
    </location>
</feature>
<evidence type="ECO:0000256" key="1">
    <source>
        <dbReference type="SAM" id="MobiDB-lite"/>
    </source>
</evidence>
<feature type="transmembrane region" description="Helical" evidence="2">
    <location>
        <begin position="67"/>
        <end position="89"/>
    </location>
</feature>
<organism evidence="3 4">
    <name type="scientific">Streptomyces montanus</name>
    <dbReference type="NCBI Taxonomy" id="2580423"/>
    <lineage>
        <taxon>Bacteria</taxon>
        <taxon>Bacillati</taxon>
        <taxon>Actinomycetota</taxon>
        <taxon>Actinomycetes</taxon>
        <taxon>Kitasatosporales</taxon>
        <taxon>Streptomycetaceae</taxon>
        <taxon>Streptomyces</taxon>
    </lineage>
</organism>
<feature type="region of interest" description="Disordered" evidence="1">
    <location>
        <begin position="35"/>
        <end position="60"/>
    </location>
</feature>
<accession>A0A5R9FSU2</accession>
<keyword evidence="2" id="KW-0472">Membrane</keyword>
<dbReference type="AlphaFoldDB" id="A0A5R9FSU2"/>
<evidence type="ECO:0000313" key="4">
    <source>
        <dbReference type="Proteomes" id="UP000305906"/>
    </source>
</evidence>
<keyword evidence="2" id="KW-0812">Transmembrane</keyword>
<comment type="caution">
    <text evidence="3">The sequence shown here is derived from an EMBL/GenBank/DDBJ whole genome shotgun (WGS) entry which is preliminary data.</text>
</comment>
<protein>
    <submittedName>
        <fullName evidence="3">Uncharacterized protein</fullName>
    </submittedName>
</protein>